<protein>
    <recommendedName>
        <fullName evidence="9">Nuclear pore complex protein Nup160</fullName>
    </recommendedName>
</protein>
<keyword evidence="3" id="KW-0539">Nucleus</keyword>
<evidence type="ECO:0000313" key="8">
    <source>
        <dbReference type="Proteomes" id="UP000310189"/>
    </source>
</evidence>
<evidence type="ECO:0000256" key="3">
    <source>
        <dbReference type="ARBA" id="ARBA00023242"/>
    </source>
</evidence>
<evidence type="ECO:0000256" key="1">
    <source>
        <dbReference type="ARBA" id="ARBA00004123"/>
    </source>
</evidence>
<dbReference type="Proteomes" id="UP000310189">
    <property type="component" value="Unassembled WGS sequence"/>
</dbReference>
<comment type="caution">
    <text evidence="7">The sequence shown here is derived from an EMBL/GenBank/DDBJ whole genome shotgun (WGS) entry which is preliminary data.</text>
</comment>
<evidence type="ECO:0000259" key="6">
    <source>
        <dbReference type="Pfam" id="PF23354"/>
    </source>
</evidence>
<evidence type="ECO:0008006" key="9">
    <source>
        <dbReference type="Google" id="ProtNLM"/>
    </source>
</evidence>
<dbReference type="InterPro" id="IPR021717">
    <property type="entry name" value="Nucleoporin_Nup160"/>
</dbReference>
<dbReference type="GO" id="GO:0017056">
    <property type="term" value="F:structural constituent of nuclear pore"/>
    <property type="evidence" value="ECO:0007669"/>
    <property type="project" value="TreeGrafter"/>
</dbReference>
<dbReference type="InterPro" id="IPR056536">
    <property type="entry name" value="TPR_NUP160_C"/>
</dbReference>
<proteinExistence type="predicted"/>
<comment type="subcellular location">
    <subcellularLocation>
        <location evidence="1">Nucleus</location>
    </subcellularLocation>
</comment>
<dbReference type="Pfam" id="PF23347">
    <property type="entry name" value="TPR_Nup160_C"/>
    <property type="match status" value="1"/>
</dbReference>
<keyword evidence="2" id="KW-0813">Transport</keyword>
<dbReference type="OrthoDB" id="67716at2759"/>
<feature type="domain" description="NUP160 middle TPR" evidence="6">
    <location>
        <begin position="885"/>
        <end position="1143"/>
    </location>
</feature>
<evidence type="ECO:0000259" key="4">
    <source>
        <dbReference type="Pfam" id="PF11715"/>
    </source>
</evidence>
<dbReference type="EMBL" id="SPNW01000007">
    <property type="protein sequence ID" value="TIA92372.1"/>
    <property type="molecule type" value="Genomic_DNA"/>
</dbReference>
<evidence type="ECO:0000313" key="7">
    <source>
        <dbReference type="EMBL" id="TIA92372.1"/>
    </source>
</evidence>
<organism evidence="7 8">
    <name type="scientific">Wallemia hederae</name>
    <dbReference type="NCBI Taxonomy" id="1540922"/>
    <lineage>
        <taxon>Eukaryota</taxon>
        <taxon>Fungi</taxon>
        <taxon>Dikarya</taxon>
        <taxon>Basidiomycota</taxon>
        <taxon>Wallemiomycotina</taxon>
        <taxon>Wallemiomycetes</taxon>
        <taxon>Wallemiales</taxon>
        <taxon>Wallemiaceae</taxon>
        <taxon>Wallemia</taxon>
    </lineage>
</organism>
<keyword evidence="8" id="KW-1185">Reference proteome</keyword>
<dbReference type="Pfam" id="PF23354">
    <property type="entry name" value="TPR_NUP160_120_M"/>
    <property type="match status" value="1"/>
</dbReference>
<dbReference type="PANTHER" id="PTHR21286">
    <property type="entry name" value="NUCLEAR PORE COMPLEX PROTEIN NUP160"/>
    <property type="match status" value="1"/>
</dbReference>
<dbReference type="InterPro" id="IPR059141">
    <property type="entry name" value="Beta-prop_Nup120_160"/>
</dbReference>
<dbReference type="InterPro" id="IPR056535">
    <property type="entry name" value="TPR_NUP160_M"/>
</dbReference>
<feature type="domain" description="Nucleoporin Nup120/160 beta-propeller" evidence="4">
    <location>
        <begin position="76"/>
        <end position="555"/>
    </location>
</feature>
<evidence type="ECO:0000259" key="5">
    <source>
        <dbReference type="Pfam" id="PF23347"/>
    </source>
</evidence>
<dbReference type="Pfam" id="PF11715">
    <property type="entry name" value="Beta-prop_Nup120_160"/>
    <property type="match status" value="1"/>
</dbReference>
<feature type="domain" description="NUP160 C-terminal TPR" evidence="5">
    <location>
        <begin position="1190"/>
        <end position="1424"/>
    </location>
</feature>
<dbReference type="PANTHER" id="PTHR21286:SF0">
    <property type="entry name" value="NUCLEAR PORE COMPLEX PROTEIN NUP160"/>
    <property type="match status" value="1"/>
</dbReference>
<gene>
    <name evidence="7" type="ORF">E3P99_00648</name>
</gene>
<name>A0A4T0FUC4_9BASI</name>
<dbReference type="GO" id="GO:0005643">
    <property type="term" value="C:nuclear pore"/>
    <property type="evidence" value="ECO:0007669"/>
    <property type="project" value="UniProtKB-ARBA"/>
</dbReference>
<reference evidence="7 8" key="1">
    <citation type="submission" date="2019-03" db="EMBL/GenBank/DDBJ databases">
        <title>Sequencing 23 genomes of Wallemia ichthyophaga.</title>
        <authorList>
            <person name="Gostincar C."/>
        </authorList>
    </citation>
    <scope>NUCLEOTIDE SEQUENCE [LARGE SCALE GENOMIC DNA]</scope>
    <source>
        <strain evidence="7 8">EXF-5753</strain>
    </source>
</reference>
<sequence>MELLATSTAHLSALSPLPVEYSLPLSTQTEQDPRTAEDEQSNFAVTIPHPVHSHHLLLARLTNNRYTLNLSTIPPTAPALSINLHSPAIPSVGLFYDDEAAAVHALVVTQAGTLLRLPVPLSVLNSPSQDFLPDGWATEHPLSNVDSTVDSSNTSNTSISTVKPVDLGTVLLGMVDGTLLLCEQPRGPRTLIGKGLVSYYETEWLEHPLREKSILKSFKSLLPNPFSSYANSAIGPPTQLISVAAHVTETSALAFTLSRDRKLRVWSLIHKTCLRVFSLGDAYDFIPGDPRKLLTTYSTDTDDEDGIGFLAVHLPDYATPAFYIYSFELSRSGALGEINLTAERASEPGLELHDMSIIHEGQPKLWALYEKSGIPLIKHTILNELTTDMPSEITSAPWESVSQAPTTPLDPAAFSDYVLSAAADTSIPDIFLDVILTPGAFSYLTISRAISEYTSLIMNEIAPENRPEKLLDPPVYESIAQQAADVVGCHVQLEYDAASGVPRTEEYQQKIKFEWLRLASLVGETHARAQLPLHLAVHAQQPQQVLVIQSEAISAPVIEDQCQILRRVANPDASSDVLKSFLDLDESVVEKFCSEDLVSSEGRESVVRVFLLARSLTKLLSLDKLRRLEDDILHLATNQNEDSSEVLLKKLWDGAVRDITEDPVSGGHLQTAKGTISGSVEAFLSALDSAIEIMTDVGFTFNDITHKTTLTDDLSKTLVSSALMNQLKDRYLLARDLMVLAMFADNCGLLGEDSEILLNRTHNAFHRSALLRWLAVSGVSYEPEFPDEQGKTVANDGLTDQFGALHVTEALSSEHYPKLTASSLIHAILRTPPYAQLSGVAVFEDPESTATYLPTPKAIAHASNYFLNHTHLLNDSKYVECSAADTKFGKMLFDFGWYDLVTEYVQFWAGSAGMSYIDALAKVENCDFEEAKKEFEIAASGMLSDDETLKVVLPKDVHSLAKFYEHVTLAYEAAQADDYVAHFAQYALDEVLQGDEEGVDSSALWNKLFRSQASVGKYEESYTTLMAIPFVDIQHECLRYLVSAMCETGDVARLVQFPFTSLQPELERTLSFKARNSDAMDSPNYYQILYSYYIFRGNFRDAGAIMYQHGRRLAEIPCRPEDFGDLASFQARTYLSAANALSLVNPENAWVVLPVTPESASNIRKRRRLTTHIPESEFRDDSKTLEIVRLQDIRQDYTLVLARLQLAREFPELTHANLSMAPEDIVALFTQRGLFSVAIATARTLDVDMTGIFTNLSSRCLQLSKLGEYADESDVGEWILLDESASSWHGSVAERAWNYLRVALEKHDKIERTHGKYRVAILEHLLELDKSFDGIPSWLLSTFVSHLAPELIRIYYKYDLLNDALNTCVRVLEQANSKLKYSSSADNQWLPYTIIDQVVDAVKESGDDTKYEDKVTYIKQLYEERTKSLNNKSLMTNGI</sequence>
<evidence type="ECO:0000256" key="2">
    <source>
        <dbReference type="ARBA" id="ARBA00022448"/>
    </source>
</evidence>
<accession>A0A4T0FUC4</accession>